<feature type="transmembrane region" description="Helical" evidence="1">
    <location>
        <begin position="124"/>
        <end position="145"/>
    </location>
</feature>
<evidence type="ECO:0000256" key="1">
    <source>
        <dbReference type="SAM" id="Phobius"/>
    </source>
</evidence>
<dbReference type="NCBIfam" id="TIGR04086">
    <property type="entry name" value="TIGR04086_membr"/>
    <property type="match status" value="1"/>
</dbReference>
<organism evidence="2 3">
    <name type="scientific">Caldibacillus thermoamylovorans</name>
    <dbReference type="NCBI Taxonomy" id="35841"/>
    <lineage>
        <taxon>Bacteria</taxon>
        <taxon>Bacillati</taxon>
        <taxon>Bacillota</taxon>
        <taxon>Bacilli</taxon>
        <taxon>Bacillales</taxon>
        <taxon>Bacillaceae</taxon>
        <taxon>Caldibacillus</taxon>
    </lineage>
</organism>
<dbReference type="Proteomes" id="UP000040576">
    <property type="component" value="Unassembled WGS sequence"/>
</dbReference>
<name>A0A090KTU8_9BACI</name>
<dbReference type="Pfam" id="PF12670">
    <property type="entry name" value="DUF3792"/>
    <property type="match status" value="1"/>
</dbReference>
<proteinExistence type="predicted"/>
<feature type="transmembrane region" description="Helical" evidence="1">
    <location>
        <begin position="66"/>
        <end position="85"/>
    </location>
</feature>
<evidence type="ECO:0000313" key="3">
    <source>
        <dbReference type="Proteomes" id="UP000040576"/>
    </source>
</evidence>
<sequence length="151" mass="16469">MPSSEYACTNISFNAMTMGGLYVDTRRLSSSVFIGLGVVYVVAALFSLIFSLILKFSSVQEGQLSLIITVISFISLFIGGFVAGGRGKEKGWLLGGLTGILYTVINFLFHFFGYDSVFNMEQTIYYICFTLTAVMGGILGVNMMGNRSRQA</sequence>
<dbReference type="InterPro" id="IPR023804">
    <property type="entry name" value="DUF3792_TM"/>
</dbReference>
<gene>
    <name evidence="2" type="ORF">BT1A1_2328</name>
</gene>
<evidence type="ECO:0000313" key="2">
    <source>
        <dbReference type="EMBL" id="CEE02149.1"/>
    </source>
</evidence>
<dbReference type="EMBL" id="CCRF01000065">
    <property type="protein sequence ID" value="CEE02149.1"/>
    <property type="molecule type" value="Genomic_DNA"/>
</dbReference>
<keyword evidence="1" id="KW-1133">Transmembrane helix</keyword>
<feature type="transmembrane region" description="Helical" evidence="1">
    <location>
        <begin position="92"/>
        <end position="112"/>
    </location>
</feature>
<keyword evidence="3" id="KW-1185">Reference proteome</keyword>
<reference evidence="2 3" key="1">
    <citation type="submission" date="2014-07" db="EMBL/GenBank/DDBJ databases">
        <authorList>
            <person name="Wibberg Daniel"/>
        </authorList>
    </citation>
    <scope>NUCLEOTIDE SEQUENCE [LARGE SCALE GENOMIC DNA]</scope>
</reference>
<dbReference type="AlphaFoldDB" id="A0A090KTU8"/>
<keyword evidence="1" id="KW-0812">Transmembrane</keyword>
<protein>
    <recommendedName>
        <fullName evidence="4">TIGR04086 family membrane protein</fullName>
    </recommendedName>
</protein>
<keyword evidence="1" id="KW-0472">Membrane</keyword>
<evidence type="ECO:0008006" key="4">
    <source>
        <dbReference type="Google" id="ProtNLM"/>
    </source>
</evidence>
<feature type="transmembrane region" description="Helical" evidence="1">
    <location>
        <begin position="32"/>
        <end position="54"/>
    </location>
</feature>
<accession>A0A090KTU8</accession>